<protein>
    <recommendedName>
        <fullName evidence="1">DUF6895 domain-containing protein</fullName>
    </recommendedName>
</protein>
<gene>
    <name evidence="2" type="ORF">SAMN02982929_00455</name>
    <name evidence="3" type="ORF">SAMN05216506_1011615</name>
</gene>
<proteinExistence type="predicted"/>
<accession>A0A1I1LRT2</accession>
<reference evidence="4 5" key="1">
    <citation type="submission" date="2016-10" db="EMBL/GenBank/DDBJ databases">
        <authorList>
            <person name="Varghese N."/>
            <person name="Submissions S."/>
        </authorList>
    </citation>
    <scope>NUCLEOTIDE SEQUENCE [LARGE SCALE GENOMIC DNA]</scope>
    <source>
        <strain evidence="5">ATCC 20501</strain>
        <strain evidence="3 4">CGMCC 4.3529</strain>
    </source>
</reference>
<dbReference type="InterPro" id="IPR054190">
    <property type="entry name" value="DUF6895"/>
</dbReference>
<evidence type="ECO:0000313" key="5">
    <source>
        <dbReference type="Proteomes" id="UP000236729"/>
    </source>
</evidence>
<reference evidence="2" key="2">
    <citation type="submission" date="2016-10" db="EMBL/GenBank/DDBJ databases">
        <authorList>
            <person name="de Groot N.N."/>
        </authorList>
    </citation>
    <scope>NUCLEOTIDE SEQUENCE [LARGE SCALE GENOMIC DNA]</scope>
    <source>
        <strain evidence="2">ATCC 20501</strain>
    </source>
</reference>
<accession>A0A1H5U9F5</accession>
<evidence type="ECO:0000313" key="4">
    <source>
        <dbReference type="Proteomes" id="UP000199690"/>
    </source>
</evidence>
<dbReference type="EMBL" id="FNVB01000002">
    <property type="protein sequence ID" value="SEF71664.1"/>
    <property type="molecule type" value="Genomic_DNA"/>
</dbReference>
<dbReference type="Proteomes" id="UP000199690">
    <property type="component" value="Unassembled WGS sequence"/>
</dbReference>
<dbReference type="Proteomes" id="UP000236729">
    <property type="component" value="Unassembled WGS sequence"/>
</dbReference>
<keyword evidence="4" id="KW-1185">Reference proteome</keyword>
<dbReference type="AlphaFoldDB" id="A0A1H5U9F5"/>
<evidence type="ECO:0000259" key="1">
    <source>
        <dbReference type="Pfam" id="PF21836"/>
    </source>
</evidence>
<organism evidence="2 5">
    <name type="scientific">Saccharopolyspora kobensis</name>
    <dbReference type="NCBI Taxonomy" id="146035"/>
    <lineage>
        <taxon>Bacteria</taxon>
        <taxon>Bacillati</taxon>
        <taxon>Actinomycetota</taxon>
        <taxon>Actinomycetes</taxon>
        <taxon>Pseudonocardiales</taxon>
        <taxon>Pseudonocardiaceae</taxon>
        <taxon>Saccharopolyspora</taxon>
    </lineage>
</organism>
<dbReference type="RefSeq" id="WP_093347775.1">
    <property type="nucleotide sequence ID" value="NZ_JBEPDV010000257.1"/>
</dbReference>
<sequence>MTTVDNDLAAVLHRVGAGALNRLSEHREHFRIRLHHDSPPHEIKPRFKPVGELAVIGSALLREGVAGTRQAAQVTRLLDFAWQEALDGGELLAWLQRDEPMSPIPLETYVAFRELGYRHRGIEAHARLINGTGSWHALEALPNRRLGIIGSAAAVGLGQADVAAATRRTWLGQRPEPWTVDYHVAYDITHTVYHLTDWGGKLDRLPTDIADYLALWLPSWIDEWAARKHWDLLGELLVVDACLPRPVLDAAIWRRYAAAQSPQGAMPVQRTMPTGDAAAVFDLVHHPTLVAALASVMATSRAMGALVGPAP</sequence>
<feature type="domain" description="DUF6895" evidence="1">
    <location>
        <begin position="17"/>
        <end position="295"/>
    </location>
</feature>
<dbReference type="EMBL" id="FOME01000001">
    <property type="protein sequence ID" value="SFC75811.1"/>
    <property type="molecule type" value="Genomic_DNA"/>
</dbReference>
<evidence type="ECO:0000313" key="3">
    <source>
        <dbReference type="EMBL" id="SFC75811.1"/>
    </source>
</evidence>
<evidence type="ECO:0000313" key="2">
    <source>
        <dbReference type="EMBL" id="SEF71664.1"/>
    </source>
</evidence>
<dbReference type="Pfam" id="PF21836">
    <property type="entry name" value="DUF6895"/>
    <property type="match status" value="1"/>
</dbReference>
<name>A0A1H5U9F5_9PSEU</name>